<keyword evidence="3" id="KW-1185">Reference proteome</keyword>
<dbReference type="NCBIfam" id="TIGR02246">
    <property type="entry name" value="SgcJ/EcaC family oxidoreductase"/>
    <property type="match status" value="1"/>
</dbReference>
<dbReference type="Gene3D" id="3.10.450.50">
    <property type="match status" value="1"/>
</dbReference>
<dbReference type="SUPFAM" id="SSF54427">
    <property type="entry name" value="NTF2-like"/>
    <property type="match status" value="1"/>
</dbReference>
<dbReference type="InterPro" id="IPR032710">
    <property type="entry name" value="NTF2-like_dom_sf"/>
</dbReference>
<evidence type="ECO:0000313" key="3">
    <source>
        <dbReference type="Proteomes" id="UP000240542"/>
    </source>
</evidence>
<dbReference type="InterPro" id="IPR011944">
    <property type="entry name" value="Steroid_delta5-4_isomerase"/>
</dbReference>
<sequence length="144" mass="15850">MAETADEGRVDGADMAALHELLQQQVRAWAVDGAAFAATFTEDADFVAVNGEHLRTRAEITESLQEGFATFMANTRMSQARETHIRFASPTTAVVITSGVCVLQPGAEECRTEDLSIQTRVAMKQDGEWLFTSFHNSRMWNAHG</sequence>
<dbReference type="RefSeq" id="WP_106586506.1">
    <property type="nucleotide sequence ID" value="NZ_PYGA01000030.1"/>
</dbReference>
<evidence type="ECO:0000259" key="1">
    <source>
        <dbReference type="Pfam" id="PF14534"/>
    </source>
</evidence>
<protein>
    <submittedName>
        <fullName evidence="2">Uncharacterized protein (TIGR02246 family)</fullName>
    </submittedName>
</protein>
<feature type="domain" description="DUF4440" evidence="1">
    <location>
        <begin position="23"/>
        <end position="130"/>
    </location>
</feature>
<proteinExistence type="predicted"/>
<dbReference type="AlphaFoldDB" id="A0A2P8CT09"/>
<evidence type="ECO:0000313" key="2">
    <source>
        <dbReference type="EMBL" id="PSK88106.1"/>
    </source>
</evidence>
<dbReference type="OrthoDB" id="582586at2"/>
<organism evidence="2 3">
    <name type="scientific">Murinocardiopsis flavida</name>
    <dbReference type="NCBI Taxonomy" id="645275"/>
    <lineage>
        <taxon>Bacteria</taxon>
        <taxon>Bacillati</taxon>
        <taxon>Actinomycetota</taxon>
        <taxon>Actinomycetes</taxon>
        <taxon>Streptosporangiales</taxon>
        <taxon>Nocardiopsidaceae</taxon>
        <taxon>Murinocardiopsis</taxon>
    </lineage>
</organism>
<comment type="caution">
    <text evidence="2">The sequence shown here is derived from an EMBL/GenBank/DDBJ whole genome shotgun (WGS) entry which is preliminary data.</text>
</comment>
<gene>
    <name evidence="2" type="ORF">CLV63_13068</name>
</gene>
<dbReference type="Pfam" id="PF14534">
    <property type="entry name" value="DUF4440"/>
    <property type="match status" value="1"/>
</dbReference>
<dbReference type="Proteomes" id="UP000240542">
    <property type="component" value="Unassembled WGS sequence"/>
</dbReference>
<reference evidence="2 3" key="1">
    <citation type="submission" date="2018-03" db="EMBL/GenBank/DDBJ databases">
        <title>Genomic Encyclopedia of Archaeal and Bacterial Type Strains, Phase II (KMG-II): from individual species to whole genera.</title>
        <authorList>
            <person name="Goeker M."/>
        </authorList>
    </citation>
    <scope>NUCLEOTIDE SEQUENCE [LARGE SCALE GENOMIC DNA]</scope>
    <source>
        <strain evidence="2 3">DSM 45312</strain>
    </source>
</reference>
<dbReference type="EMBL" id="PYGA01000030">
    <property type="protein sequence ID" value="PSK88106.1"/>
    <property type="molecule type" value="Genomic_DNA"/>
</dbReference>
<dbReference type="InterPro" id="IPR027843">
    <property type="entry name" value="DUF4440"/>
</dbReference>
<accession>A0A2P8CT09</accession>
<name>A0A2P8CT09_9ACTN</name>